<keyword evidence="6" id="KW-0677">Repeat</keyword>
<keyword evidence="17" id="KW-1185">Reference proteome</keyword>
<dbReference type="PROSITE" id="PS50011">
    <property type="entry name" value="PROTEIN_KINASE_DOM"/>
    <property type="match status" value="1"/>
</dbReference>
<keyword evidence="4" id="KW-0808">Transferase</keyword>
<dbReference type="InterPro" id="IPR051809">
    <property type="entry name" value="Plant_receptor-like_S/T_kinase"/>
</dbReference>
<sequence>MLIGEGSFGKVYDVNIPMQNALNLHPGRYAIKVFQKSFSDFVASSYWPETSTTDGMYHERLNMKLAIGTNEYFKCIVLPFANGQTLESHAHDISRTMPHSICRILSIIYDVAYGLHVMSMSGLLYMVHGDLKMKNILMHDDRAVRADFGTLSYISDLRSVVVTGRNGRYSKQKRYHLLNH</sequence>
<evidence type="ECO:0000256" key="4">
    <source>
        <dbReference type="ARBA" id="ARBA00022679"/>
    </source>
</evidence>
<evidence type="ECO:0000256" key="8">
    <source>
        <dbReference type="ARBA" id="ARBA00022777"/>
    </source>
</evidence>
<evidence type="ECO:0000256" key="5">
    <source>
        <dbReference type="ARBA" id="ARBA00022692"/>
    </source>
</evidence>
<reference evidence="15" key="1">
    <citation type="submission" date="2022-07" db="EMBL/GenBank/DDBJ databases">
        <authorList>
            <person name="Macas J."/>
            <person name="Novak P."/>
            <person name="Neumann P."/>
        </authorList>
    </citation>
    <scope>NUCLEOTIDE SEQUENCE</scope>
</reference>
<dbReference type="InterPro" id="IPR011009">
    <property type="entry name" value="Kinase-like_dom_sf"/>
</dbReference>
<keyword evidence="11" id="KW-0472">Membrane</keyword>
<evidence type="ECO:0000313" key="16">
    <source>
        <dbReference type="EMBL" id="CAH9142273.1"/>
    </source>
</evidence>
<dbReference type="PANTHER" id="PTHR27008:SF497">
    <property type="entry name" value="OS11G0695000 PROTEIN"/>
    <property type="match status" value="1"/>
</dbReference>
<comment type="similarity">
    <text evidence="13">Belongs to the protein kinase superfamily.</text>
</comment>
<evidence type="ECO:0000256" key="12">
    <source>
        <dbReference type="PROSITE-ProRule" id="PRU10141"/>
    </source>
</evidence>
<keyword evidence="9 12" id="KW-0067">ATP-binding</keyword>
<evidence type="ECO:0000256" key="1">
    <source>
        <dbReference type="ARBA" id="ARBA00004370"/>
    </source>
</evidence>
<dbReference type="Gene3D" id="1.10.510.10">
    <property type="entry name" value="Transferase(Phosphotransferase) domain 1"/>
    <property type="match status" value="1"/>
</dbReference>
<accession>A0AAV0CVU6</accession>
<evidence type="ECO:0000256" key="13">
    <source>
        <dbReference type="RuleBase" id="RU000304"/>
    </source>
</evidence>
<dbReference type="InterPro" id="IPR000719">
    <property type="entry name" value="Prot_kinase_dom"/>
</dbReference>
<feature type="binding site" evidence="12">
    <location>
        <position position="32"/>
    </location>
    <ligand>
        <name>ATP</name>
        <dbReference type="ChEBI" id="CHEBI:30616"/>
    </ligand>
</feature>
<evidence type="ECO:0000256" key="3">
    <source>
        <dbReference type="ARBA" id="ARBA00022614"/>
    </source>
</evidence>
<evidence type="ECO:0000256" key="7">
    <source>
        <dbReference type="ARBA" id="ARBA00022741"/>
    </source>
</evidence>
<dbReference type="GO" id="GO:0005524">
    <property type="term" value="F:ATP binding"/>
    <property type="evidence" value="ECO:0007669"/>
    <property type="project" value="UniProtKB-UniRule"/>
</dbReference>
<keyword evidence="3" id="KW-0433">Leucine-rich repeat</keyword>
<dbReference type="PROSITE" id="PS00107">
    <property type="entry name" value="PROTEIN_KINASE_ATP"/>
    <property type="match status" value="1"/>
</dbReference>
<dbReference type="InterPro" id="IPR008271">
    <property type="entry name" value="Ser/Thr_kinase_AS"/>
</dbReference>
<dbReference type="PANTHER" id="PTHR27008">
    <property type="entry name" value="OS04G0122200 PROTEIN"/>
    <property type="match status" value="1"/>
</dbReference>
<keyword evidence="7 12" id="KW-0547">Nucleotide-binding</keyword>
<feature type="domain" description="Protein kinase" evidence="14">
    <location>
        <begin position="1"/>
        <end position="180"/>
    </location>
</feature>
<evidence type="ECO:0000256" key="6">
    <source>
        <dbReference type="ARBA" id="ARBA00022737"/>
    </source>
</evidence>
<keyword evidence="5" id="KW-0812">Transmembrane</keyword>
<dbReference type="AlphaFoldDB" id="A0AAV0CVU6"/>
<evidence type="ECO:0000256" key="10">
    <source>
        <dbReference type="ARBA" id="ARBA00022989"/>
    </source>
</evidence>
<dbReference type="Pfam" id="PF07714">
    <property type="entry name" value="PK_Tyr_Ser-Thr"/>
    <property type="match status" value="1"/>
</dbReference>
<dbReference type="PROSITE" id="PS00108">
    <property type="entry name" value="PROTEIN_KINASE_ST"/>
    <property type="match status" value="1"/>
</dbReference>
<protein>
    <recommendedName>
        <fullName evidence="14">Protein kinase domain-containing protein</fullName>
    </recommendedName>
</protein>
<evidence type="ECO:0000313" key="15">
    <source>
        <dbReference type="EMBL" id="CAH9086388.1"/>
    </source>
</evidence>
<evidence type="ECO:0000256" key="9">
    <source>
        <dbReference type="ARBA" id="ARBA00022840"/>
    </source>
</evidence>
<evidence type="ECO:0000259" key="14">
    <source>
        <dbReference type="PROSITE" id="PS50011"/>
    </source>
</evidence>
<evidence type="ECO:0000256" key="2">
    <source>
        <dbReference type="ARBA" id="ARBA00022527"/>
    </source>
</evidence>
<comment type="subcellular location">
    <subcellularLocation>
        <location evidence="1">Membrane</location>
    </subcellularLocation>
</comment>
<keyword evidence="8" id="KW-0418">Kinase</keyword>
<keyword evidence="10" id="KW-1133">Transmembrane helix</keyword>
<organism evidence="15 17">
    <name type="scientific">Cuscuta epithymum</name>
    <dbReference type="NCBI Taxonomy" id="186058"/>
    <lineage>
        <taxon>Eukaryota</taxon>
        <taxon>Viridiplantae</taxon>
        <taxon>Streptophyta</taxon>
        <taxon>Embryophyta</taxon>
        <taxon>Tracheophyta</taxon>
        <taxon>Spermatophyta</taxon>
        <taxon>Magnoliopsida</taxon>
        <taxon>eudicotyledons</taxon>
        <taxon>Gunneridae</taxon>
        <taxon>Pentapetalae</taxon>
        <taxon>asterids</taxon>
        <taxon>lamiids</taxon>
        <taxon>Solanales</taxon>
        <taxon>Convolvulaceae</taxon>
        <taxon>Cuscuteae</taxon>
        <taxon>Cuscuta</taxon>
        <taxon>Cuscuta subgen. Cuscuta</taxon>
    </lineage>
</organism>
<dbReference type="EMBL" id="CAMAPF010000056">
    <property type="protein sequence ID" value="CAH9086388.1"/>
    <property type="molecule type" value="Genomic_DNA"/>
</dbReference>
<dbReference type="SUPFAM" id="SSF56112">
    <property type="entry name" value="Protein kinase-like (PK-like)"/>
    <property type="match status" value="1"/>
</dbReference>
<keyword evidence="2 13" id="KW-0723">Serine/threonine-protein kinase</keyword>
<dbReference type="InterPro" id="IPR001245">
    <property type="entry name" value="Ser-Thr/Tyr_kinase_cat_dom"/>
</dbReference>
<dbReference type="GO" id="GO:0016020">
    <property type="term" value="C:membrane"/>
    <property type="evidence" value="ECO:0007669"/>
    <property type="project" value="UniProtKB-SubCell"/>
</dbReference>
<dbReference type="EMBL" id="CAMAPF010001039">
    <property type="protein sequence ID" value="CAH9142273.1"/>
    <property type="molecule type" value="Genomic_DNA"/>
</dbReference>
<evidence type="ECO:0000256" key="11">
    <source>
        <dbReference type="ARBA" id="ARBA00023136"/>
    </source>
</evidence>
<dbReference type="GO" id="GO:0004674">
    <property type="term" value="F:protein serine/threonine kinase activity"/>
    <property type="evidence" value="ECO:0007669"/>
    <property type="project" value="UniProtKB-KW"/>
</dbReference>
<dbReference type="Proteomes" id="UP001152523">
    <property type="component" value="Unassembled WGS sequence"/>
</dbReference>
<comment type="caution">
    <text evidence="15">The sequence shown here is derived from an EMBL/GenBank/DDBJ whole genome shotgun (WGS) entry which is preliminary data.</text>
</comment>
<proteinExistence type="inferred from homology"/>
<gene>
    <name evidence="16" type="ORF">CEPIT_LOCUS39779</name>
    <name evidence="15" type="ORF">CEPIT_LOCUS9778</name>
</gene>
<name>A0AAV0CVU6_9ASTE</name>
<evidence type="ECO:0000313" key="17">
    <source>
        <dbReference type="Proteomes" id="UP001152523"/>
    </source>
</evidence>
<dbReference type="InterPro" id="IPR017441">
    <property type="entry name" value="Protein_kinase_ATP_BS"/>
</dbReference>